<name>A0A6P7GIQ1_DIAVI</name>
<dbReference type="InterPro" id="IPR032675">
    <property type="entry name" value="LRR_dom_sf"/>
</dbReference>
<dbReference type="AlphaFoldDB" id="A0A6P7GIQ1"/>
<protein>
    <submittedName>
        <fullName evidence="1">ATP synthase subunit s, mitochondrial</fullName>
    </submittedName>
</protein>
<proteinExistence type="predicted"/>
<reference evidence="1" key="1">
    <citation type="submission" date="2025-08" db="UniProtKB">
        <authorList>
            <consortium name="RefSeq"/>
        </authorList>
    </citation>
    <scope>IDENTIFICATION</scope>
    <source>
        <tissue evidence="1">Whole insect</tissue>
    </source>
</reference>
<dbReference type="FunCoup" id="A0A6P7GIQ1">
    <property type="interactions" value="674"/>
</dbReference>
<dbReference type="InParanoid" id="A0A6P7GIQ1"/>
<dbReference type="SUPFAM" id="SSF52047">
    <property type="entry name" value="RNI-like"/>
    <property type="match status" value="1"/>
</dbReference>
<gene>
    <name evidence="1" type="primary">LOC114339377</name>
</gene>
<dbReference type="RefSeq" id="XP_028145822.1">
    <property type="nucleotide sequence ID" value="XM_028290021.1"/>
</dbReference>
<evidence type="ECO:0000313" key="1">
    <source>
        <dbReference type="RefSeq" id="XP_028145822.1"/>
    </source>
</evidence>
<dbReference type="Gene3D" id="3.80.10.10">
    <property type="entry name" value="Ribonuclease Inhibitor"/>
    <property type="match status" value="1"/>
</dbReference>
<organism evidence="1">
    <name type="scientific">Diabrotica virgifera virgifera</name>
    <name type="common">western corn rootworm</name>
    <dbReference type="NCBI Taxonomy" id="50390"/>
    <lineage>
        <taxon>Eukaryota</taxon>
        <taxon>Metazoa</taxon>
        <taxon>Ecdysozoa</taxon>
        <taxon>Arthropoda</taxon>
        <taxon>Hexapoda</taxon>
        <taxon>Insecta</taxon>
        <taxon>Pterygota</taxon>
        <taxon>Neoptera</taxon>
        <taxon>Endopterygota</taxon>
        <taxon>Coleoptera</taxon>
        <taxon>Polyphaga</taxon>
        <taxon>Cucujiformia</taxon>
        <taxon>Chrysomeloidea</taxon>
        <taxon>Chrysomelidae</taxon>
        <taxon>Galerucinae</taxon>
        <taxon>Diabroticina</taxon>
        <taxon>Diabroticites</taxon>
        <taxon>Diabrotica</taxon>
    </lineage>
</organism>
<accession>A0A6P7GIQ1</accession>
<sequence length="192" mass="21894">MLSFYRFLKCLPSKTSHQNRTLFYWINLQFNSLDIERKKKLGPDRTCAEWILRNGGSVKFVSFKDYLSDYNELPLEGTLLRIKEVDASNTSIMHSGFEHFNGCEHIDLLKLHKCAYVDDKALEQLHYLKDSLCKLQVTCCPNVTDKGILSLGVLKKLAKLNICDLTSVKSLEDTVQKLETSLPHCEISCSTG</sequence>